<keyword evidence="9" id="KW-0413">Isomerase</keyword>
<protein>
    <recommendedName>
        <fullName evidence="10">DNA 5'-3' helicase</fullName>
        <ecNumber evidence="10">5.6.2.3</ecNumber>
    </recommendedName>
</protein>
<dbReference type="Pfam" id="PF00772">
    <property type="entry name" value="DnaB"/>
    <property type="match status" value="1"/>
</dbReference>
<reference evidence="13" key="1">
    <citation type="submission" date="2020-04" db="EMBL/GenBank/DDBJ databases">
        <authorList>
            <person name="Sombolestani A."/>
        </authorList>
    </citation>
    <scope>NUCLEOTIDE SEQUENCE</scope>
    <source>
        <strain evidence="13">R-71646</strain>
    </source>
</reference>
<sequence>MSENLHGLLQPPQPPALENIMAERGVLASIMLRNADYDVVADILRPEHFAARYRGEIFRICGDVIRSGRLADPVTIRNALQANEVVCEYGVEKALIETMEGMIAAPHSLIRAYAREIVDMATRRGIRDIASSVLWGTNEFEGDTASSIISRMQEQLQGLAAGTDGTRQARTASAATDALLAETEASWKAGNYLSGLDCGYETLNKRIRGFRAGAMYVIAGRPGMGKSALGIGIATRMAIAEGRGMYWSGEMPAEELMGRVVSARCGLTLDTVLTGMFDGPNGPEPVSGTTMQRIVQAGMEAKKRIQLVIDDREGLSVQQIAIRARRMAREPEGLKFIVIDYIGLLRGSDAVRRSGSRVNEVTEISGEIARMARELKVPVIALSQLNRQSENREDRRPGMSDIRESGAIEQDARCILGVYREAHALQSRIGADGSVVRNTNESDAVYQKRAAEFDANLERSRGKGEVLILKNRGSKGGIVDMWFDGPTTWFRDQGEDERGPAW</sequence>
<dbReference type="RefSeq" id="WP_194265422.1">
    <property type="nucleotide sequence ID" value="NZ_JABCQF010000011.1"/>
</dbReference>
<dbReference type="EC" id="5.6.2.3" evidence="10"/>
<dbReference type="EMBL" id="JABCQF010000011">
    <property type="protein sequence ID" value="MBF0883620.1"/>
    <property type="molecule type" value="Genomic_DNA"/>
</dbReference>
<evidence type="ECO:0000256" key="8">
    <source>
        <dbReference type="ARBA" id="ARBA00023125"/>
    </source>
</evidence>
<dbReference type="Gene3D" id="3.40.50.300">
    <property type="entry name" value="P-loop containing nucleotide triphosphate hydrolases"/>
    <property type="match status" value="1"/>
</dbReference>
<comment type="caution">
    <text evidence="13">The sequence shown here is derived from an EMBL/GenBank/DDBJ whole genome shotgun (WGS) entry which is preliminary data.</text>
</comment>
<evidence type="ECO:0000256" key="2">
    <source>
        <dbReference type="ARBA" id="ARBA00022515"/>
    </source>
</evidence>
<evidence type="ECO:0000256" key="5">
    <source>
        <dbReference type="ARBA" id="ARBA00022801"/>
    </source>
</evidence>
<evidence type="ECO:0000256" key="4">
    <source>
        <dbReference type="ARBA" id="ARBA00022741"/>
    </source>
</evidence>
<dbReference type="Proteomes" id="UP000644588">
    <property type="component" value="Unassembled WGS sequence"/>
</dbReference>
<evidence type="ECO:0000256" key="3">
    <source>
        <dbReference type="ARBA" id="ARBA00022705"/>
    </source>
</evidence>
<dbReference type="PANTHER" id="PTHR30153:SF2">
    <property type="entry name" value="REPLICATIVE DNA HELICASE"/>
    <property type="match status" value="1"/>
</dbReference>
<keyword evidence="4" id="KW-0547">Nucleotide-binding</keyword>
<comment type="similarity">
    <text evidence="1">Belongs to the helicase family. DnaB subfamily.</text>
</comment>
<evidence type="ECO:0000256" key="11">
    <source>
        <dbReference type="ARBA" id="ARBA00048954"/>
    </source>
</evidence>
<evidence type="ECO:0000256" key="7">
    <source>
        <dbReference type="ARBA" id="ARBA00022840"/>
    </source>
</evidence>
<dbReference type="InterPro" id="IPR036185">
    <property type="entry name" value="DNA_heli_DnaB-like_N_sf"/>
</dbReference>
<comment type="catalytic activity">
    <reaction evidence="11">
        <text>ATP + H2O = ADP + phosphate + H(+)</text>
        <dbReference type="Rhea" id="RHEA:13065"/>
        <dbReference type="ChEBI" id="CHEBI:15377"/>
        <dbReference type="ChEBI" id="CHEBI:15378"/>
        <dbReference type="ChEBI" id="CHEBI:30616"/>
        <dbReference type="ChEBI" id="CHEBI:43474"/>
        <dbReference type="ChEBI" id="CHEBI:456216"/>
        <dbReference type="EC" id="5.6.2.3"/>
    </reaction>
</comment>
<dbReference type="PANTHER" id="PTHR30153">
    <property type="entry name" value="REPLICATIVE DNA HELICASE DNAB"/>
    <property type="match status" value="1"/>
</dbReference>
<feature type="domain" description="SF4 helicase" evidence="12">
    <location>
        <begin position="189"/>
        <end position="497"/>
    </location>
</feature>
<dbReference type="InterPro" id="IPR027417">
    <property type="entry name" value="P-loop_NTPase"/>
</dbReference>
<keyword evidence="2" id="KW-0639">Primosome</keyword>
<evidence type="ECO:0000313" key="13">
    <source>
        <dbReference type="EMBL" id="MBF0883620.1"/>
    </source>
</evidence>
<evidence type="ECO:0000256" key="6">
    <source>
        <dbReference type="ARBA" id="ARBA00022806"/>
    </source>
</evidence>
<dbReference type="SUPFAM" id="SSF52540">
    <property type="entry name" value="P-loop containing nucleoside triphosphate hydrolases"/>
    <property type="match status" value="1"/>
</dbReference>
<proteinExistence type="inferred from homology"/>
<gene>
    <name evidence="13" type="ORF">HKD31_12840</name>
</gene>
<evidence type="ECO:0000256" key="9">
    <source>
        <dbReference type="ARBA" id="ARBA00023235"/>
    </source>
</evidence>
<dbReference type="SUPFAM" id="SSF48024">
    <property type="entry name" value="N-terminal domain of DnaB helicase"/>
    <property type="match status" value="1"/>
</dbReference>
<dbReference type="InterPro" id="IPR007694">
    <property type="entry name" value="DNA_helicase_DnaB-like_C"/>
</dbReference>
<dbReference type="Gene3D" id="1.10.860.10">
    <property type="entry name" value="DNAb Helicase, Chain A"/>
    <property type="match status" value="1"/>
</dbReference>
<evidence type="ECO:0000313" key="14">
    <source>
        <dbReference type="Proteomes" id="UP000644588"/>
    </source>
</evidence>
<name>A0ABR9YP86_9PROT</name>
<keyword evidence="14" id="KW-1185">Reference proteome</keyword>
<evidence type="ECO:0000259" key="12">
    <source>
        <dbReference type="PROSITE" id="PS51199"/>
    </source>
</evidence>
<dbReference type="PROSITE" id="PS51199">
    <property type="entry name" value="SF4_HELICASE"/>
    <property type="match status" value="1"/>
</dbReference>
<keyword evidence="6" id="KW-0347">Helicase</keyword>
<organism evidence="13 14">
    <name type="scientific">Gluconobacter potus</name>
    <dbReference type="NCBI Taxonomy" id="2724927"/>
    <lineage>
        <taxon>Bacteria</taxon>
        <taxon>Pseudomonadati</taxon>
        <taxon>Pseudomonadota</taxon>
        <taxon>Alphaproteobacteria</taxon>
        <taxon>Acetobacterales</taxon>
        <taxon>Acetobacteraceae</taxon>
        <taxon>Gluconobacter</taxon>
    </lineage>
</organism>
<dbReference type="InterPro" id="IPR003593">
    <property type="entry name" value="AAA+_ATPase"/>
</dbReference>
<reference evidence="13" key="2">
    <citation type="submission" date="2020-11" db="EMBL/GenBank/DDBJ databases">
        <title>Description of novel Gluconobacter species.</title>
        <authorList>
            <person name="Cleenwerck I."/>
            <person name="Cnockaert M."/>
            <person name="Borremans W."/>
            <person name="Wieme A.D."/>
            <person name="De Vuyst L."/>
            <person name="Vandamme P."/>
        </authorList>
    </citation>
    <scope>NUCLEOTIDE SEQUENCE</scope>
    <source>
        <strain evidence="13">R-71646</strain>
    </source>
</reference>
<evidence type="ECO:0000256" key="1">
    <source>
        <dbReference type="ARBA" id="ARBA00008428"/>
    </source>
</evidence>
<keyword evidence="3" id="KW-0235">DNA replication</keyword>
<accession>A0ABR9YP86</accession>
<dbReference type="Pfam" id="PF03796">
    <property type="entry name" value="DnaB_C"/>
    <property type="match status" value="1"/>
</dbReference>
<evidence type="ECO:0000256" key="10">
    <source>
        <dbReference type="ARBA" id="ARBA00044969"/>
    </source>
</evidence>
<keyword evidence="8" id="KW-0238">DNA-binding</keyword>
<keyword evidence="7" id="KW-0067">ATP-binding</keyword>
<dbReference type="InterPro" id="IPR007693">
    <property type="entry name" value="DNA_helicase_DnaB-like_N"/>
</dbReference>
<dbReference type="SMART" id="SM00382">
    <property type="entry name" value="AAA"/>
    <property type="match status" value="1"/>
</dbReference>
<keyword evidence="5" id="KW-0378">Hydrolase</keyword>
<dbReference type="InterPro" id="IPR016136">
    <property type="entry name" value="DNA_helicase_N/primase_C"/>
</dbReference>